<dbReference type="STRING" id="1122930.SAMN02745168_1124"/>
<dbReference type="PANTHER" id="PTHR40060:SF1">
    <property type="entry name" value="UPF0316 PROTEIN YEBE"/>
    <property type="match status" value="1"/>
</dbReference>
<evidence type="ECO:0000256" key="2">
    <source>
        <dbReference type="ARBA" id="ARBA00022475"/>
    </source>
</evidence>
<dbReference type="CDD" id="cd16381">
    <property type="entry name" value="YitT_C_like_1"/>
    <property type="match status" value="1"/>
</dbReference>
<keyword evidence="2" id="KW-1003">Cell membrane</keyword>
<dbReference type="OrthoDB" id="48231at2"/>
<dbReference type="GO" id="GO:0005886">
    <property type="term" value="C:plasma membrane"/>
    <property type="evidence" value="ECO:0007669"/>
    <property type="project" value="UniProtKB-SubCell"/>
</dbReference>
<dbReference type="InterPro" id="IPR022930">
    <property type="entry name" value="UPF0316"/>
</dbReference>
<proteinExistence type="predicted"/>
<dbReference type="Pfam" id="PF10035">
    <property type="entry name" value="DUF2179"/>
    <property type="match status" value="1"/>
</dbReference>
<gene>
    <name evidence="9" type="ORF">SAMN02745168_1124</name>
</gene>
<accession>A0A1W1ZI53</accession>
<feature type="domain" description="DUF5698" evidence="8">
    <location>
        <begin position="28"/>
        <end position="85"/>
    </location>
</feature>
<dbReference type="EMBL" id="FWXW01000002">
    <property type="protein sequence ID" value="SMC48046.1"/>
    <property type="molecule type" value="Genomic_DNA"/>
</dbReference>
<feature type="transmembrane region" description="Helical" evidence="6">
    <location>
        <begin position="68"/>
        <end position="85"/>
    </location>
</feature>
<dbReference type="PANTHER" id="PTHR40060">
    <property type="entry name" value="UPF0316 PROTEIN YEBE"/>
    <property type="match status" value="1"/>
</dbReference>
<dbReference type="InterPro" id="IPR019264">
    <property type="entry name" value="DUF2179"/>
</dbReference>
<sequence length="178" mass="19633">MAELLQEGGVWLYVFIFVGKILEVSVSTVRLVLINRGERVRGAAIAFVEILLWLAVTGTVLAGFQSDWIRVLVFAAAFAIGNYVGSWVEDRLAFGLCSIQVIVPDCVESLDIATRLRENKFAVTVLQGQGKDGPRELMLLHIKRKRIPQAVQIIRSELDTAVITVNDSKILHGGFIGK</sequence>
<evidence type="ECO:0000313" key="10">
    <source>
        <dbReference type="Proteomes" id="UP000192790"/>
    </source>
</evidence>
<evidence type="ECO:0000256" key="5">
    <source>
        <dbReference type="ARBA" id="ARBA00023136"/>
    </source>
</evidence>
<evidence type="ECO:0000313" key="9">
    <source>
        <dbReference type="EMBL" id="SMC48046.1"/>
    </source>
</evidence>
<keyword evidence="10" id="KW-1185">Reference proteome</keyword>
<comment type="subcellular location">
    <subcellularLocation>
        <location evidence="1">Cell membrane</location>
        <topology evidence="1">Multi-pass membrane protein</topology>
    </subcellularLocation>
</comment>
<evidence type="ECO:0000259" key="7">
    <source>
        <dbReference type="Pfam" id="PF10035"/>
    </source>
</evidence>
<keyword evidence="5 6" id="KW-0472">Membrane</keyword>
<dbReference type="InterPro" id="IPR044035">
    <property type="entry name" value="DUF5698"/>
</dbReference>
<dbReference type="Proteomes" id="UP000192790">
    <property type="component" value="Unassembled WGS sequence"/>
</dbReference>
<dbReference type="RefSeq" id="WP_084233755.1">
    <property type="nucleotide sequence ID" value="NZ_FWXW01000002.1"/>
</dbReference>
<evidence type="ECO:0000256" key="3">
    <source>
        <dbReference type="ARBA" id="ARBA00022692"/>
    </source>
</evidence>
<evidence type="ECO:0000256" key="6">
    <source>
        <dbReference type="SAM" id="Phobius"/>
    </source>
</evidence>
<feature type="transmembrane region" description="Helical" evidence="6">
    <location>
        <begin position="40"/>
        <end position="62"/>
    </location>
</feature>
<dbReference type="AlphaFoldDB" id="A0A1W1ZI53"/>
<name>A0A1W1ZI53_9FIRM</name>
<protein>
    <submittedName>
        <fullName evidence="9">Uncharacterized protein YebE, UPF0316 family</fullName>
    </submittedName>
</protein>
<reference evidence="9 10" key="1">
    <citation type="submission" date="2017-04" db="EMBL/GenBank/DDBJ databases">
        <authorList>
            <person name="Afonso C.L."/>
            <person name="Miller P.J."/>
            <person name="Scott M.A."/>
            <person name="Spackman E."/>
            <person name="Goraichik I."/>
            <person name="Dimitrov K.M."/>
            <person name="Suarez D.L."/>
            <person name="Swayne D.E."/>
        </authorList>
    </citation>
    <scope>NUCLEOTIDE SEQUENCE [LARGE SCALE GENOMIC DNA]</scope>
    <source>
        <strain evidence="9 10">DSM 12816</strain>
    </source>
</reference>
<evidence type="ECO:0000259" key="8">
    <source>
        <dbReference type="Pfam" id="PF18955"/>
    </source>
</evidence>
<evidence type="ECO:0000256" key="1">
    <source>
        <dbReference type="ARBA" id="ARBA00004651"/>
    </source>
</evidence>
<evidence type="ECO:0000256" key="4">
    <source>
        <dbReference type="ARBA" id="ARBA00022989"/>
    </source>
</evidence>
<keyword evidence="4 6" id="KW-1133">Transmembrane helix</keyword>
<feature type="transmembrane region" description="Helical" evidence="6">
    <location>
        <begin position="12"/>
        <end position="33"/>
    </location>
</feature>
<dbReference type="Pfam" id="PF18955">
    <property type="entry name" value="DUF5698"/>
    <property type="match status" value="1"/>
</dbReference>
<feature type="domain" description="DUF2179" evidence="7">
    <location>
        <begin position="122"/>
        <end position="171"/>
    </location>
</feature>
<organism evidence="9 10">
    <name type="scientific">Papillibacter cinnamivorans DSM 12816</name>
    <dbReference type="NCBI Taxonomy" id="1122930"/>
    <lineage>
        <taxon>Bacteria</taxon>
        <taxon>Bacillati</taxon>
        <taxon>Bacillota</taxon>
        <taxon>Clostridia</taxon>
        <taxon>Eubacteriales</taxon>
        <taxon>Oscillospiraceae</taxon>
        <taxon>Papillibacter</taxon>
    </lineage>
</organism>
<keyword evidence="3 6" id="KW-0812">Transmembrane</keyword>